<comment type="catalytic activity">
    <reaction evidence="15 19">
        <text>L-isoleucine + 2-oxoglutarate = (S)-3-methyl-2-oxopentanoate + L-glutamate</text>
        <dbReference type="Rhea" id="RHEA:24801"/>
        <dbReference type="ChEBI" id="CHEBI:16810"/>
        <dbReference type="ChEBI" id="CHEBI:29985"/>
        <dbReference type="ChEBI" id="CHEBI:35146"/>
        <dbReference type="ChEBI" id="CHEBI:58045"/>
        <dbReference type="EC" id="2.6.1.42"/>
    </reaction>
</comment>
<dbReference type="InterPro" id="IPR043131">
    <property type="entry name" value="BCAT-like_N"/>
</dbReference>
<dbReference type="InterPro" id="IPR050571">
    <property type="entry name" value="Class-IV_PLP-Dep_Aminotrnsfr"/>
</dbReference>
<keyword evidence="12 18" id="KW-0663">Pyridoxal phosphate</keyword>
<dbReference type="AlphaFoldDB" id="A0A9X4BI83"/>
<evidence type="ECO:0000256" key="19">
    <source>
        <dbReference type="RuleBase" id="RU364094"/>
    </source>
</evidence>
<evidence type="ECO:0000256" key="3">
    <source>
        <dbReference type="ARBA" id="ARBA00004824"/>
    </source>
</evidence>
<proteinExistence type="inferred from homology"/>
<keyword evidence="13 19" id="KW-0100">Branched-chain amino acid biosynthesis</keyword>
<evidence type="ECO:0000256" key="11">
    <source>
        <dbReference type="ARBA" id="ARBA00022679"/>
    </source>
</evidence>
<dbReference type="Pfam" id="PF01063">
    <property type="entry name" value="Aminotran_4"/>
    <property type="match status" value="1"/>
</dbReference>
<evidence type="ECO:0000256" key="8">
    <source>
        <dbReference type="ARBA" id="ARBA00018179"/>
    </source>
</evidence>
<evidence type="ECO:0000256" key="17">
    <source>
        <dbReference type="RuleBase" id="RU004106"/>
    </source>
</evidence>
<evidence type="ECO:0000256" key="5">
    <source>
        <dbReference type="ARBA" id="ARBA00005072"/>
    </source>
</evidence>
<evidence type="ECO:0000313" key="21">
    <source>
        <dbReference type="Proteomes" id="UP001139971"/>
    </source>
</evidence>
<dbReference type="GO" id="GO:0008652">
    <property type="term" value="P:amino acid biosynthetic process"/>
    <property type="evidence" value="ECO:0007669"/>
    <property type="project" value="UniProtKB-KW"/>
</dbReference>
<comment type="catalytic activity">
    <reaction evidence="14 19">
        <text>L-valine + 2-oxoglutarate = 3-methyl-2-oxobutanoate + L-glutamate</text>
        <dbReference type="Rhea" id="RHEA:24813"/>
        <dbReference type="ChEBI" id="CHEBI:11851"/>
        <dbReference type="ChEBI" id="CHEBI:16810"/>
        <dbReference type="ChEBI" id="CHEBI:29985"/>
        <dbReference type="ChEBI" id="CHEBI:57762"/>
        <dbReference type="EC" id="2.6.1.42"/>
    </reaction>
</comment>
<evidence type="ECO:0000256" key="2">
    <source>
        <dbReference type="ARBA" id="ARBA00003109"/>
    </source>
</evidence>
<dbReference type="GO" id="GO:0004084">
    <property type="term" value="F:branched-chain-amino-acid transaminase activity"/>
    <property type="evidence" value="ECO:0007669"/>
    <property type="project" value="UniProtKB-EC"/>
</dbReference>
<sequence length="315" mass="33942">MKAPQLIWHNGRIKPWHEATVNVGAHALHYGSSVFEGERVYATNHGPAFFRLRDHTERLFHSARVYDLDIAYSADDIDAACAQVVLANKLGSAYLRPIVYRSGFTFSLAPPRDTAVDVAIIAIEWGSMHGAAALEQGVDVCVSSWNRAAPNTYPSGAKAGGNYLNSQLIAQEAVRGGFVEGIALAPGGLLSEGAGENLFIVRNGKIYTPTAGASILCGITRDTVMTLAQELGYQVIEQALPREMLYFADEVFMTGTAAEITPVRSVDRKPVGEGKPGPVTRALQRAFFGLFDGSTEDHWGWLTPVTATAYAKEAA</sequence>
<evidence type="ECO:0000256" key="14">
    <source>
        <dbReference type="ARBA" id="ARBA00048212"/>
    </source>
</evidence>
<comment type="catalytic activity">
    <reaction evidence="16 19">
        <text>L-leucine + 2-oxoglutarate = 4-methyl-2-oxopentanoate + L-glutamate</text>
        <dbReference type="Rhea" id="RHEA:18321"/>
        <dbReference type="ChEBI" id="CHEBI:16810"/>
        <dbReference type="ChEBI" id="CHEBI:17865"/>
        <dbReference type="ChEBI" id="CHEBI:29985"/>
        <dbReference type="ChEBI" id="CHEBI:57427"/>
        <dbReference type="EC" id="2.6.1.42"/>
    </reaction>
</comment>
<comment type="pathway">
    <text evidence="3 19">Amino-acid biosynthesis; L-isoleucine biosynthesis; L-isoleucine from 2-oxobutanoate: step 4/4.</text>
</comment>
<dbReference type="Gene3D" id="3.20.10.10">
    <property type="entry name" value="D-amino Acid Aminotransferase, subunit A, domain 2"/>
    <property type="match status" value="1"/>
</dbReference>
<dbReference type="EMBL" id="JAOVZO020000017">
    <property type="protein sequence ID" value="MDC8013288.1"/>
    <property type="molecule type" value="Genomic_DNA"/>
</dbReference>
<dbReference type="InterPro" id="IPR043132">
    <property type="entry name" value="BCAT-like_C"/>
</dbReference>
<comment type="pathway">
    <text evidence="4 19">Amino-acid biosynthesis; L-valine biosynthesis; L-valine from pyruvate: step 4/4.</text>
</comment>
<dbReference type="InterPro" id="IPR018300">
    <property type="entry name" value="Aminotrans_IV_CS"/>
</dbReference>
<evidence type="ECO:0000256" key="13">
    <source>
        <dbReference type="ARBA" id="ARBA00023304"/>
    </source>
</evidence>
<accession>A0A9X4BI83</accession>
<keyword evidence="10 19" id="KW-0028">Amino-acid biosynthesis</keyword>
<dbReference type="PROSITE" id="PS00770">
    <property type="entry name" value="AA_TRANSFER_CLASS_4"/>
    <property type="match status" value="1"/>
</dbReference>
<dbReference type="PANTHER" id="PTHR42743:SF11">
    <property type="entry name" value="AMINODEOXYCHORISMATE LYASE"/>
    <property type="match status" value="1"/>
</dbReference>
<keyword evidence="9 19" id="KW-0032">Aminotransferase</keyword>
<evidence type="ECO:0000256" key="7">
    <source>
        <dbReference type="ARBA" id="ARBA00013053"/>
    </source>
</evidence>
<comment type="pathway">
    <text evidence="5 19">Amino-acid biosynthesis; L-leucine biosynthesis; L-leucine from 3-methyl-2-oxobutanoate: step 4/4.</text>
</comment>
<evidence type="ECO:0000256" key="6">
    <source>
        <dbReference type="ARBA" id="ARBA00009320"/>
    </source>
</evidence>
<evidence type="ECO:0000256" key="4">
    <source>
        <dbReference type="ARBA" id="ARBA00004931"/>
    </source>
</evidence>
<evidence type="ECO:0000256" key="15">
    <source>
        <dbReference type="ARBA" id="ARBA00048798"/>
    </source>
</evidence>
<comment type="caution">
    <text evidence="20">The sequence shown here is derived from an EMBL/GenBank/DDBJ whole genome shotgun (WGS) entry which is preliminary data.</text>
</comment>
<dbReference type="RefSeq" id="WP_263545497.1">
    <property type="nucleotide sequence ID" value="NZ_JAOVZO020000017.1"/>
</dbReference>
<dbReference type="InterPro" id="IPR001544">
    <property type="entry name" value="Aminotrans_IV"/>
</dbReference>
<gene>
    <name evidence="19" type="primary">ilvE</name>
    <name evidence="20" type="ORF">OD750_012135</name>
</gene>
<dbReference type="NCBIfam" id="NF005146">
    <property type="entry name" value="PRK06606.1"/>
    <property type="match status" value="1"/>
</dbReference>
<keyword evidence="21" id="KW-1185">Reference proteome</keyword>
<dbReference type="EC" id="2.6.1.42" evidence="7 19"/>
<evidence type="ECO:0000313" key="20">
    <source>
        <dbReference type="EMBL" id="MDC8013288.1"/>
    </source>
</evidence>
<dbReference type="InterPro" id="IPR033939">
    <property type="entry name" value="BCAT_family"/>
</dbReference>
<dbReference type="GO" id="GO:0005829">
    <property type="term" value="C:cytosol"/>
    <property type="evidence" value="ECO:0007669"/>
    <property type="project" value="TreeGrafter"/>
</dbReference>
<dbReference type="SUPFAM" id="SSF56752">
    <property type="entry name" value="D-aminoacid aminotransferase-like PLP-dependent enzymes"/>
    <property type="match status" value="1"/>
</dbReference>
<evidence type="ECO:0000256" key="18">
    <source>
        <dbReference type="RuleBase" id="RU004516"/>
    </source>
</evidence>
<dbReference type="InterPro" id="IPR005785">
    <property type="entry name" value="B_amino_transI"/>
</dbReference>
<comment type="function">
    <text evidence="2 19">Acts on leucine, isoleucine and valine.</text>
</comment>
<dbReference type="CDD" id="cd01557">
    <property type="entry name" value="BCAT_beta_family"/>
    <property type="match status" value="1"/>
</dbReference>
<evidence type="ECO:0000256" key="9">
    <source>
        <dbReference type="ARBA" id="ARBA00022576"/>
    </source>
</evidence>
<name>A0A9X4BI83_9GAMM</name>
<dbReference type="FunFam" id="3.20.10.10:FF:000001">
    <property type="entry name" value="Branched-chain-amino-acid aminotransferase"/>
    <property type="match status" value="1"/>
</dbReference>
<dbReference type="NCBIfam" id="TIGR01122">
    <property type="entry name" value="ilvE_I"/>
    <property type="match status" value="1"/>
</dbReference>
<reference evidence="20" key="1">
    <citation type="submission" date="2023-02" db="EMBL/GenBank/DDBJ databases">
        <title>Tahibacter soli sp. nov. isolated from soil.</title>
        <authorList>
            <person name="Baek J.H."/>
            <person name="Lee J.K."/>
            <person name="Choi D.G."/>
            <person name="Jeon C.O."/>
        </authorList>
    </citation>
    <scope>NUCLEOTIDE SEQUENCE</scope>
    <source>
        <strain evidence="20">BL</strain>
    </source>
</reference>
<dbReference type="PANTHER" id="PTHR42743">
    <property type="entry name" value="AMINO-ACID AMINOTRANSFERASE"/>
    <property type="match status" value="1"/>
</dbReference>
<dbReference type="InterPro" id="IPR036038">
    <property type="entry name" value="Aminotransferase-like"/>
</dbReference>
<comment type="similarity">
    <text evidence="6 17">Belongs to the class-IV pyridoxal-phosphate-dependent aminotransferase family.</text>
</comment>
<evidence type="ECO:0000256" key="1">
    <source>
        <dbReference type="ARBA" id="ARBA00001933"/>
    </source>
</evidence>
<dbReference type="Proteomes" id="UP001139971">
    <property type="component" value="Unassembled WGS sequence"/>
</dbReference>
<dbReference type="GO" id="GO:0009082">
    <property type="term" value="P:branched-chain amino acid biosynthetic process"/>
    <property type="evidence" value="ECO:0007669"/>
    <property type="project" value="UniProtKB-KW"/>
</dbReference>
<evidence type="ECO:0000256" key="12">
    <source>
        <dbReference type="ARBA" id="ARBA00022898"/>
    </source>
</evidence>
<evidence type="ECO:0000256" key="10">
    <source>
        <dbReference type="ARBA" id="ARBA00022605"/>
    </source>
</evidence>
<dbReference type="Gene3D" id="3.30.470.10">
    <property type="match status" value="1"/>
</dbReference>
<keyword evidence="11 19" id="KW-0808">Transferase</keyword>
<comment type="cofactor">
    <cofactor evidence="1 18">
        <name>pyridoxal 5'-phosphate</name>
        <dbReference type="ChEBI" id="CHEBI:597326"/>
    </cofactor>
</comment>
<organism evidence="20 21">
    <name type="scientific">Tahibacter soli</name>
    <dbReference type="NCBI Taxonomy" id="2983605"/>
    <lineage>
        <taxon>Bacteria</taxon>
        <taxon>Pseudomonadati</taxon>
        <taxon>Pseudomonadota</taxon>
        <taxon>Gammaproteobacteria</taxon>
        <taxon>Lysobacterales</taxon>
        <taxon>Rhodanobacteraceae</taxon>
        <taxon>Tahibacter</taxon>
    </lineage>
</organism>
<evidence type="ECO:0000256" key="16">
    <source>
        <dbReference type="ARBA" id="ARBA00049229"/>
    </source>
</evidence>
<protein>
    <recommendedName>
        <fullName evidence="8 19">Branched-chain-amino-acid aminotransferase</fullName>
        <shortName evidence="19">BCAT</shortName>
        <ecNumber evidence="7 19">2.6.1.42</ecNumber>
    </recommendedName>
</protein>